<keyword evidence="13" id="KW-0594">Phospholipid biosynthesis</keyword>
<dbReference type="PANTHER" id="PTHR34299:SF1">
    <property type="entry name" value="DIACYLGLYCEROL KINASE"/>
    <property type="match status" value="1"/>
</dbReference>
<dbReference type="GO" id="GO:0005886">
    <property type="term" value="C:plasma membrane"/>
    <property type="evidence" value="ECO:0007669"/>
    <property type="project" value="UniProtKB-SubCell"/>
</dbReference>
<evidence type="ECO:0000256" key="1">
    <source>
        <dbReference type="ARBA" id="ARBA00004651"/>
    </source>
</evidence>
<keyword evidence="21" id="KW-1185">Reference proteome</keyword>
<evidence type="ECO:0000256" key="14">
    <source>
        <dbReference type="ARBA" id="ARBA00023264"/>
    </source>
</evidence>
<dbReference type="PANTHER" id="PTHR34299">
    <property type="entry name" value="DIACYLGLYCEROL KINASE"/>
    <property type="match status" value="1"/>
</dbReference>
<proteinExistence type="inferred from homology"/>
<dbReference type="OrthoDB" id="1493837at2"/>
<feature type="active site" description="Proton acceptor" evidence="15">
    <location>
        <position position="72"/>
    </location>
</feature>
<feature type="binding site" evidence="17">
    <location>
        <position position="79"/>
    </location>
    <ligand>
        <name>ATP</name>
        <dbReference type="ChEBI" id="CHEBI:30616"/>
    </ligand>
</feature>
<dbReference type="RefSeq" id="WP_129464818.1">
    <property type="nucleotide sequence ID" value="NZ_JACSXZ010000001.1"/>
</dbReference>
<sequence>MEFQKDNSFIKGRLKSVVYALKGVYKLLVTEHSVMIQFSLGILISIAGFYFDISKNEWLIQTLCIGLVLSIEGLNTAVEKVADFVHPDYHEKIGFIKDIAAGAVFFAALTAIVIGMIIYVPYIIN</sequence>
<dbReference type="Pfam" id="PF01219">
    <property type="entry name" value="DAGK_prokar"/>
    <property type="match status" value="1"/>
</dbReference>
<keyword evidence="11" id="KW-0443">Lipid metabolism</keyword>
<dbReference type="Gene3D" id="1.10.287.3610">
    <property type="match status" value="1"/>
</dbReference>
<comment type="subcellular location">
    <subcellularLocation>
        <location evidence="1">Cell membrane</location>
        <topology evidence="1">Multi-pass membrane protein</topology>
    </subcellularLocation>
</comment>
<reference evidence="21" key="1">
    <citation type="submission" date="2019-01" db="EMBL/GenBank/DDBJ databases">
        <title>Cytophagaceae bacterium strain CAR-16.</title>
        <authorList>
            <person name="Chen W.-M."/>
        </authorList>
    </citation>
    <scope>NUCLEOTIDE SEQUENCE [LARGE SCALE GENOMIC DNA]</scope>
    <source>
        <strain evidence="21">ICH-30</strain>
    </source>
</reference>
<feature type="binding site" evidence="17">
    <location>
        <begin position="97"/>
        <end position="98"/>
    </location>
    <ligand>
        <name>ATP</name>
        <dbReference type="ChEBI" id="CHEBI:30616"/>
    </ligand>
</feature>
<evidence type="ECO:0000256" key="18">
    <source>
        <dbReference type="PIRSR" id="PIRSR600829-4"/>
    </source>
</evidence>
<keyword evidence="10 19" id="KW-1133">Transmembrane helix</keyword>
<evidence type="ECO:0000256" key="17">
    <source>
        <dbReference type="PIRSR" id="PIRSR600829-3"/>
    </source>
</evidence>
<gene>
    <name evidence="20" type="ORF">EQG68_10355</name>
</gene>
<evidence type="ECO:0000256" key="13">
    <source>
        <dbReference type="ARBA" id="ARBA00023209"/>
    </source>
</evidence>
<evidence type="ECO:0000256" key="2">
    <source>
        <dbReference type="ARBA" id="ARBA00005967"/>
    </source>
</evidence>
<dbReference type="EMBL" id="SBKQ01000010">
    <property type="protein sequence ID" value="RXR31277.1"/>
    <property type="molecule type" value="Genomic_DNA"/>
</dbReference>
<feature type="binding site" evidence="17">
    <location>
        <position position="19"/>
    </location>
    <ligand>
        <name>ATP</name>
        <dbReference type="ChEBI" id="CHEBI:30616"/>
    </ligand>
</feature>
<evidence type="ECO:0000256" key="8">
    <source>
        <dbReference type="ARBA" id="ARBA00022777"/>
    </source>
</evidence>
<evidence type="ECO:0000256" key="4">
    <source>
        <dbReference type="ARBA" id="ARBA00022516"/>
    </source>
</evidence>
<dbReference type="CDD" id="cd14265">
    <property type="entry name" value="UDPK_IM_like"/>
    <property type="match status" value="1"/>
</dbReference>
<keyword evidence="14" id="KW-1208">Phospholipid metabolism</keyword>
<comment type="cofactor">
    <cofactor evidence="18">
        <name>Mg(2+)</name>
        <dbReference type="ChEBI" id="CHEBI:18420"/>
    </cofactor>
    <text evidence="18">Mn(2+), Zn(2+), Cd(2+) and Co(2+) support activity to lesser extents.</text>
</comment>
<dbReference type="GO" id="GO:0046872">
    <property type="term" value="F:metal ion binding"/>
    <property type="evidence" value="ECO:0007669"/>
    <property type="project" value="UniProtKB-KW"/>
</dbReference>
<evidence type="ECO:0000256" key="11">
    <source>
        <dbReference type="ARBA" id="ARBA00023098"/>
    </source>
</evidence>
<keyword evidence="9 17" id="KW-0067">ATP-binding</keyword>
<dbReference type="InterPro" id="IPR036945">
    <property type="entry name" value="DAGK_sf"/>
</dbReference>
<feature type="transmembrane region" description="Helical" evidence="19">
    <location>
        <begin position="34"/>
        <end position="53"/>
    </location>
</feature>
<organism evidence="20 21">
    <name type="scientific">Flavobacterium piscinae</name>
    <dbReference type="NCBI Taxonomy" id="2506424"/>
    <lineage>
        <taxon>Bacteria</taxon>
        <taxon>Pseudomonadati</taxon>
        <taxon>Bacteroidota</taxon>
        <taxon>Flavobacteriia</taxon>
        <taxon>Flavobacteriales</taxon>
        <taxon>Flavobacteriaceae</taxon>
        <taxon>Flavobacterium</taxon>
    </lineage>
</organism>
<dbReference type="GO" id="GO:0008654">
    <property type="term" value="P:phospholipid biosynthetic process"/>
    <property type="evidence" value="ECO:0007669"/>
    <property type="project" value="UniProtKB-KW"/>
</dbReference>
<dbReference type="InterPro" id="IPR000829">
    <property type="entry name" value="DAGK"/>
</dbReference>
<evidence type="ECO:0000256" key="12">
    <source>
        <dbReference type="ARBA" id="ARBA00023136"/>
    </source>
</evidence>
<accession>A0A4Q1KN65</accession>
<evidence type="ECO:0000256" key="6">
    <source>
        <dbReference type="ARBA" id="ARBA00022692"/>
    </source>
</evidence>
<evidence type="ECO:0000256" key="19">
    <source>
        <dbReference type="SAM" id="Phobius"/>
    </source>
</evidence>
<keyword evidence="4" id="KW-0444">Lipid biosynthesis</keyword>
<keyword evidence="5" id="KW-0808">Transferase</keyword>
<evidence type="ECO:0000256" key="15">
    <source>
        <dbReference type="PIRSR" id="PIRSR600829-1"/>
    </source>
</evidence>
<evidence type="ECO:0000256" key="7">
    <source>
        <dbReference type="ARBA" id="ARBA00022741"/>
    </source>
</evidence>
<dbReference type="InterPro" id="IPR033717">
    <property type="entry name" value="UDPK"/>
</dbReference>
<comment type="similarity">
    <text evidence="2">Belongs to the bacterial diacylglycerol kinase family.</text>
</comment>
<protein>
    <submittedName>
        <fullName evidence="20">Diacylglycerol kinase family protein</fullName>
    </submittedName>
</protein>
<evidence type="ECO:0000256" key="10">
    <source>
        <dbReference type="ARBA" id="ARBA00022989"/>
    </source>
</evidence>
<comment type="caution">
    <text evidence="20">The sequence shown here is derived from an EMBL/GenBank/DDBJ whole genome shotgun (WGS) entry which is preliminary data.</text>
</comment>
<feature type="transmembrane region" description="Helical" evidence="19">
    <location>
        <begin position="99"/>
        <end position="124"/>
    </location>
</feature>
<evidence type="ECO:0000313" key="20">
    <source>
        <dbReference type="EMBL" id="RXR31277.1"/>
    </source>
</evidence>
<evidence type="ECO:0000256" key="5">
    <source>
        <dbReference type="ARBA" id="ARBA00022679"/>
    </source>
</evidence>
<evidence type="ECO:0000256" key="3">
    <source>
        <dbReference type="ARBA" id="ARBA00022475"/>
    </source>
</evidence>
<keyword evidence="12 19" id="KW-0472">Membrane</keyword>
<keyword evidence="6 19" id="KW-0812">Transmembrane</keyword>
<dbReference type="GO" id="GO:0005524">
    <property type="term" value="F:ATP binding"/>
    <property type="evidence" value="ECO:0007669"/>
    <property type="project" value="UniProtKB-KW"/>
</dbReference>
<evidence type="ECO:0000256" key="9">
    <source>
        <dbReference type="ARBA" id="ARBA00022840"/>
    </source>
</evidence>
<evidence type="ECO:0000256" key="16">
    <source>
        <dbReference type="PIRSR" id="PIRSR600829-2"/>
    </source>
</evidence>
<name>A0A4Q1KN65_9FLAO</name>
<feature type="binding site" evidence="16">
    <location>
        <position position="72"/>
    </location>
    <ligand>
        <name>substrate</name>
    </ligand>
</feature>
<feature type="binding site" evidence="18">
    <location>
        <position position="31"/>
    </location>
    <ligand>
        <name>a divalent metal cation</name>
        <dbReference type="ChEBI" id="CHEBI:60240"/>
    </ligand>
</feature>
<evidence type="ECO:0000313" key="21">
    <source>
        <dbReference type="Proteomes" id="UP000289734"/>
    </source>
</evidence>
<keyword evidence="7 17" id="KW-0547">Nucleotide-binding</keyword>
<dbReference type="GO" id="GO:0016301">
    <property type="term" value="F:kinase activity"/>
    <property type="evidence" value="ECO:0007669"/>
    <property type="project" value="UniProtKB-KW"/>
</dbReference>
<keyword evidence="8 20" id="KW-0418">Kinase</keyword>
<feature type="binding site" evidence="17">
    <location>
        <position position="31"/>
    </location>
    <ligand>
        <name>ATP</name>
        <dbReference type="ChEBI" id="CHEBI:30616"/>
    </ligand>
</feature>
<dbReference type="AlphaFoldDB" id="A0A4Q1KN65"/>
<keyword evidence="18" id="KW-0479">Metal-binding</keyword>
<keyword evidence="18" id="KW-0460">Magnesium</keyword>
<feature type="binding site" evidence="18">
    <location>
        <position position="79"/>
    </location>
    <ligand>
        <name>a divalent metal cation</name>
        <dbReference type="ChEBI" id="CHEBI:60240"/>
    </ligand>
</feature>
<dbReference type="Proteomes" id="UP000289734">
    <property type="component" value="Unassembled WGS sequence"/>
</dbReference>
<keyword evidence="3" id="KW-1003">Cell membrane</keyword>